<dbReference type="InterPro" id="IPR010281">
    <property type="entry name" value="DUF885"/>
</dbReference>
<gene>
    <name evidence="1" type="ORF">AWC38_SpisGene5321</name>
</gene>
<dbReference type="AlphaFoldDB" id="A0A2B4SMX4"/>
<name>A0A2B4SMX4_STYPI</name>
<dbReference type="Gene3D" id="2.120.10.30">
    <property type="entry name" value="TolB, C-terminal domain"/>
    <property type="match status" value="1"/>
</dbReference>
<dbReference type="OrthoDB" id="6019550at2759"/>
<evidence type="ECO:0000313" key="2">
    <source>
        <dbReference type="Proteomes" id="UP000225706"/>
    </source>
</evidence>
<reference evidence="2" key="1">
    <citation type="journal article" date="2017" name="bioRxiv">
        <title>Comparative analysis of the genomes of Stylophora pistillata and Acropora digitifera provides evidence for extensive differences between species of corals.</title>
        <authorList>
            <person name="Voolstra C.R."/>
            <person name="Li Y."/>
            <person name="Liew Y.J."/>
            <person name="Baumgarten S."/>
            <person name="Zoccola D."/>
            <person name="Flot J.-F."/>
            <person name="Tambutte S."/>
            <person name="Allemand D."/>
            <person name="Aranda M."/>
        </authorList>
    </citation>
    <scope>NUCLEOTIDE SEQUENCE [LARGE SCALE GENOMIC DNA]</scope>
</reference>
<proteinExistence type="predicted"/>
<comment type="caution">
    <text evidence="1">The sequence shown here is derived from an EMBL/GenBank/DDBJ whole genome shotgun (WGS) entry which is preliminary data.</text>
</comment>
<organism evidence="1 2">
    <name type="scientific">Stylophora pistillata</name>
    <name type="common">Smooth cauliflower coral</name>
    <dbReference type="NCBI Taxonomy" id="50429"/>
    <lineage>
        <taxon>Eukaryota</taxon>
        <taxon>Metazoa</taxon>
        <taxon>Cnidaria</taxon>
        <taxon>Anthozoa</taxon>
        <taxon>Hexacorallia</taxon>
        <taxon>Scleractinia</taxon>
        <taxon>Astrocoeniina</taxon>
        <taxon>Pocilloporidae</taxon>
        <taxon>Stylophora</taxon>
    </lineage>
</organism>
<sequence length="1226" mass="138674">MSSSIVTAVIDSSIGALISIGRTLAAEKLNHGDVVDAKLRQFIIKNTGDIKSKLEGMALAPLNTSITHFNDGIVSLDKVLDKEIVGREAVERKEVRLPEAVGTIKAIKVKENSIVSLAKGIKNLHAVDLSEDAKKDIEKAQKSFKVARKKAIEAFSNDSLSTDKRLVAMAIRIMATFLEQADNPASSIDFLRSCLEDLLSMPEVQKNFKAKLNKSFKFKFAKNEINGIVASVCQMNRDIYDLTREFVEDGSKYGQLLKWPCVEVDGEKIDLVRDARIAVELHKMGKEQISMKPWLLGQEGEEEQGLKSITGIAGNTKEEFIIGEKYKVKVFDKSGKFSTSFSFPDEWKNTEIRDLATDQANNVYLLTSRNGNEPSGGSVYIFDTQAKMHHSFETRPENEVHSVMVDSSGNILVSFIKKKDVRNWSIIFKNAGPNFKPTDVAFIVDVYENSKKNGRSITVACVDPSSCLCTIIDGHVIVLHPKDSTLHIFGITEYYQGKKELAQLKPQGVVHGMEFHQPSEQLCILSEGKDSALRVSLYSRDGEYRRTILLGVTLSLILGGYSECSEDASKLRMRRGASVLCSCSSEAQRVGLEAFIHKSNFGAPYEENYYAGDWMLGPGTFCWHPICNMGNDLQAHFTYQRWGIQPKTEDDVSYVIDRLKLVRDSIMQYIENMKYGIKVGFVRSAEDCQYGLYSIQRAYLKVFQHGPKGVLTESFTQQIVNPKWLAKLDKRASDSWEKRHKVSVRTSINDSLVAYVGKPLDELLNYLAFNHSQHCVPNILSSGLASLPLSYVYKYGKKTRIRTTGKLPTGQSLSGKRAYEMLLPYFTTTEMTPNDVYSLGERMVRQLYPKAVEIAKKITDKTCEDKAIQELKKRLEDRSMYFNGEKIPLNESNKDAFDKCTSMVKAKIYCPRRYQAMKAWFEYVNSLLGDLEPKTTHMFYFTGKHQSTPNCPVQMVANFNPGTGSQSYRSSDKDCTKPAQYRLPFFIKDLGPKYSALSVAAQEARPGHHTQGQGLKELFSDKCGDVISWLNGISYYTAFTEGWALYAENPLIAAETDAYADKPLQLYGMIKWQIWRALRLMIDSGLHYKGMKRWEALKLFSEKAWDRTDKAEKDVTRYQSNPGQATAYMIGQLRIWQVRNDTKARIEAHKKTFSEKDFHYQVLSQGSSPLTHLENHMKKFADCVIQPHLEGCEYIIGRLGDETVMDEVAKKPLKPFQDQPYREHFD</sequence>
<dbReference type="EMBL" id="LSMT01000059">
    <property type="protein sequence ID" value="PFX29867.1"/>
    <property type="molecule type" value="Genomic_DNA"/>
</dbReference>
<dbReference type="SUPFAM" id="SSF101898">
    <property type="entry name" value="NHL repeat"/>
    <property type="match status" value="1"/>
</dbReference>
<dbReference type="InterPro" id="IPR011042">
    <property type="entry name" value="6-blade_b-propeller_TolB-like"/>
</dbReference>
<dbReference type="PANTHER" id="PTHR33361:SF2">
    <property type="entry name" value="DUF885 DOMAIN-CONTAINING PROTEIN"/>
    <property type="match status" value="1"/>
</dbReference>
<dbReference type="Pfam" id="PF05960">
    <property type="entry name" value="DUF885"/>
    <property type="match status" value="1"/>
</dbReference>
<keyword evidence="2" id="KW-1185">Reference proteome</keyword>
<dbReference type="Proteomes" id="UP000225706">
    <property type="component" value="Unassembled WGS sequence"/>
</dbReference>
<accession>A0A2B4SMX4</accession>
<evidence type="ECO:0000313" key="1">
    <source>
        <dbReference type="EMBL" id="PFX29867.1"/>
    </source>
</evidence>
<protein>
    <submittedName>
        <fullName evidence="1">Uncharacterized protein</fullName>
    </submittedName>
</protein>
<dbReference type="PANTHER" id="PTHR33361">
    <property type="entry name" value="GLR0591 PROTEIN"/>
    <property type="match status" value="1"/>
</dbReference>